<dbReference type="InterPro" id="IPR036249">
    <property type="entry name" value="Thioredoxin-like_sf"/>
</dbReference>
<dbReference type="InterPro" id="IPR008927">
    <property type="entry name" value="6-PGluconate_DH-like_C_sf"/>
</dbReference>
<dbReference type="InterPro" id="IPR053977">
    <property type="entry name" value="Rv2466c-like"/>
</dbReference>
<comment type="similarity">
    <text evidence="2">Belongs to the 3-hydroxyacyl-CoA dehydrogenase family.</text>
</comment>
<dbReference type="GO" id="GO:0006631">
    <property type="term" value="P:fatty acid metabolic process"/>
    <property type="evidence" value="ECO:0007669"/>
    <property type="project" value="InterPro"/>
</dbReference>
<dbReference type="Pfam" id="PF02737">
    <property type="entry name" value="3HCDH_N"/>
    <property type="match status" value="1"/>
</dbReference>
<dbReference type="InterPro" id="IPR036291">
    <property type="entry name" value="NAD(P)-bd_dom_sf"/>
</dbReference>
<dbReference type="GO" id="GO:0070403">
    <property type="term" value="F:NAD+ binding"/>
    <property type="evidence" value="ECO:0007669"/>
    <property type="project" value="InterPro"/>
</dbReference>
<dbReference type="Gene3D" id="3.40.50.720">
    <property type="entry name" value="NAD(P)-binding Rossmann-like Domain"/>
    <property type="match status" value="1"/>
</dbReference>
<dbReference type="PANTHER" id="PTHR48075:SF5">
    <property type="entry name" value="3-HYDROXYBUTYRYL-COA DEHYDROGENASE"/>
    <property type="match status" value="1"/>
</dbReference>
<feature type="domain" description="3-hydroxyacyl-CoA dehydrogenase NAD binding" evidence="7">
    <location>
        <begin position="43"/>
        <end position="216"/>
    </location>
</feature>
<evidence type="ECO:0000256" key="3">
    <source>
        <dbReference type="ARBA" id="ARBA00023002"/>
    </source>
</evidence>
<accession>A0A481XVG2</accession>
<comment type="pathway">
    <text evidence="1">Lipid metabolism; butanoate metabolism.</text>
</comment>
<evidence type="ECO:0000256" key="1">
    <source>
        <dbReference type="ARBA" id="ARBA00005086"/>
    </source>
</evidence>
<keyword evidence="5" id="KW-0812">Transmembrane</keyword>
<protein>
    <submittedName>
        <fullName evidence="8">HrsK5</fullName>
    </submittedName>
</protein>
<organism evidence="8">
    <name type="scientific">Streptomyces hiroshimensis</name>
    <dbReference type="NCBI Taxonomy" id="66424"/>
    <lineage>
        <taxon>Bacteria</taxon>
        <taxon>Bacillati</taxon>
        <taxon>Actinomycetota</taxon>
        <taxon>Actinomycetes</taxon>
        <taxon>Kitasatosporales</taxon>
        <taxon>Streptomycetaceae</taxon>
        <taxon>Streptomyces</taxon>
    </lineage>
</organism>
<keyword evidence="5" id="KW-0472">Membrane</keyword>
<sequence length="602" mass="64501">MMSSAVQPPGDVVQPPGDIVQPPGDVVQPSENAVRPCGERTVVAVIGAGTIGLGWIALFLDRGLRVRVNSRRPDAERVVREGLAVFAPTLPGGAADVGVLMEHVEFEPDMARAVRGAAVVQENAPDDLALKQELFRTVEQAAPAEALLLSSTSKLLPDDMGALMAEPGRVVVGHPFNPPHVVPLVEVVGGRHTPAALIDEVTAFYRAVGKVPVVVRKPVPRFVANRLQSALLRESVHLVQEGVVTMAELDAVVTQSIGLRWATVGPFEAFHLGGGEGGLRRWLGGVAPGLERAWRAPAVPALTPDAVEALGAEADRTFGTDYAALSRARDEKQNAVLDALARIDARPESLREDETMEPQPQPQPQPPSRQTPPPQQGEPHVVDFWFDPLCPFAWITSRWITEVAGKAPVTVRWHAMSLALLNSGKDMPEARRTMLDLYWGPVRVLAAARAAHGDAVTGPLYTAMGSRFHAPGGIFEPVRTAPAEEFRAAMIEGLGRTRPGIEAALAETGLPAGLIDAMDDDRWDDELRASHARVPSDGLGQELIGVPTISVDGGAGQFGPVLTEIPRGERAVRLWEAFRTLAGDPAFFELKQSTGRTEPLTH</sequence>
<dbReference type="EMBL" id="MH743143">
    <property type="protein sequence ID" value="QBK46645.1"/>
    <property type="molecule type" value="Genomic_DNA"/>
</dbReference>
<name>A0A481XVG2_9ACTN</name>
<dbReference type="Pfam" id="PF00725">
    <property type="entry name" value="3HCDH"/>
    <property type="match status" value="1"/>
</dbReference>
<feature type="region of interest" description="Disordered" evidence="4">
    <location>
        <begin position="1"/>
        <end position="33"/>
    </location>
</feature>
<dbReference type="InterPro" id="IPR006108">
    <property type="entry name" value="3HC_DH_C"/>
</dbReference>
<feature type="transmembrane region" description="Helical" evidence="5">
    <location>
        <begin position="41"/>
        <end position="60"/>
    </location>
</feature>
<reference evidence="8" key="1">
    <citation type="journal article" date="2019" name="ACS Chem. Biol.">
        <title>Bioactivity-HiTES Unveils Cryptic Antibiotics Encoded in Actinomycete Bacteria.</title>
        <authorList>
            <person name="Moon K."/>
            <person name="Xu F."/>
            <person name="Zhang C."/>
            <person name="Seyedsayamdost M.R."/>
        </authorList>
    </citation>
    <scope>NUCLEOTIDE SEQUENCE</scope>
    <source>
        <strain evidence="8">A18</strain>
    </source>
</reference>
<dbReference type="Gene3D" id="3.40.30.10">
    <property type="entry name" value="Glutaredoxin"/>
    <property type="match status" value="1"/>
</dbReference>
<gene>
    <name evidence="8" type="primary">hrsK5</name>
</gene>
<dbReference type="SUPFAM" id="SSF51735">
    <property type="entry name" value="NAD(P)-binding Rossmann-fold domains"/>
    <property type="match status" value="1"/>
</dbReference>
<feature type="domain" description="3-hydroxyacyl-CoA dehydrogenase C-terminal" evidence="6">
    <location>
        <begin position="222"/>
        <end position="280"/>
    </location>
</feature>
<evidence type="ECO:0000259" key="6">
    <source>
        <dbReference type="Pfam" id="PF00725"/>
    </source>
</evidence>
<keyword evidence="3" id="KW-0560">Oxidoreductase</keyword>
<evidence type="ECO:0000259" key="7">
    <source>
        <dbReference type="Pfam" id="PF02737"/>
    </source>
</evidence>
<dbReference type="CDD" id="cd02972">
    <property type="entry name" value="DsbA_family"/>
    <property type="match status" value="1"/>
</dbReference>
<dbReference type="InterPro" id="IPR013328">
    <property type="entry name" value="6PGD_dom2"/>
</dbReference>
<evidence type="ECO:0000256" key="5">
    <source>
        <dbReference type="SAM" id="Phobius"/>
    </source>
</evidence>
<dbReference type="GO" id="GO:0016616">
    <property type="term" value="F:oxidoreductase activity, acting on the CH-OH group of donors, NAD or NADP as acceptor"/>
    <property type="evidence" value="ECO:0007669"/>
    <property type="project" value="InterPro"/>
</dbReference>
<feature type="region of interest" description="Disordered" evidence="4">
    <location>
        <begin position="347"/>
        <end position="380"/>
    </location>
</feature>
<dbReference type="PANTHER" id="PTHR48075">
    <property type="entry name" value="3-HYDROXYACYL-COA DEHYDROGENASE FAMILY PROTEIN"/>
    <property type="match status" value="1"/>
</dbReference>
<dbReference type="AlphaFoldDB" id="A0A481XVG2"/>
<proteinExistence type="inferred from homology"/>
<evidence type="ECO:0000256" key="4">
    <source>
        <dbReference type="SAM" id="MobiDB-lite"/>
    </source>
</evidence>
<evidence type="ECO:0000313" key="8">
    <source>
        <dbReference type="EMBL" id="QBK46645.1"/>
    </source>
</evidence>
<dbReference type="Pfam" id="PF22234">
    <property type="entry name" value="Rv2466c-like"/>
    <property type="match status" value="1"/>
</dbReference>
<evidence type="ECO:0000256" key="2">
    <source>
        <dbReference type="ARBA" id="ARBA00009463"/>
    </source>
</evidence>
<dbReference type="SUPFAM" id="SSF48179">
    <property type="entry name" value="6-phosphogluconate dehydrogenase C-terminal domain-like"/>
    <property type="match status" value="1"/>
</dbReference>
<feature type="compositionally biased region" description="Pro residues" evidence="4">
    <location>
        <begin position="359"/>
        <end position="376"/>
    </location>
</feature>
<dbReference type="Gene3D" id="1.10.1040.10">
    <property type="entry name" value="N-(1-d-carboxylethyl)-l-norvaline Dehydrogenase, domain 2"/>
    <property type="match status" value="1"/>
</dbReference>
<feature type="compositionally biased region" description="Low complexity" evidence="4">
    <location>
        <begin position="1"/>
        <end position="20"/>
    </location>
</feature>
<keyword evidence="5" id="KW-1133">Transmembrane helix</keyword>
<dbReference type="InterPro" id="IPR006176">
    <property type="entry name" value="3-OHacyl-CoA_DH_NAD-bd"/>
</dbReference>
<dbReference type="SUPFAM" id="SSF52833">
    <property type="entry name" value="Thioredoxin-like"/>
    <property type="match status" value="1"/>
</dbReference>